<dbReference type="Pfam" id="PF01546">
    <property type="entry name" value="Peptidase_M20"/>
    <property type="match status" value="1"/>
</dbReference>
<feature type="active site" description="Proton acceptor" evidence="3">
    <location>
        <position position="151"/>
    </location>
</feature>
<name>A0A9D1PV93_9BACT</name>
<dbReference type="GO" id="GO:0016787">
    <property type="term" value="F:hydrolase activity"/>
    <property type="evidence" value="ECO:0007669"/>
    <property type="project" value="UniProtKB-KW"/>
</dbReference>
<dbReference type="Gene3D" id="3.40.630.10">
    <property type="entry name" value="Zn peptidases"/>
    <property type="match status" value="1"/>
</dbReference>
<gene>
    <name evidence="5" type="ORF">H9894_01550</name>
</gene>
<evidence type="ECO:0000313" key="5">
    <source>
        <dbReference type="EMBL" id="HIV99865.1"/>
    </source>
</evidence>
<protein>
    <submittedName>
        <fullName evidence="5">M20/M25/M40 family metallo-hydrolase</fullName>
    </submittedName>
</protein>
<accession>A0A9D1PV93</accession>
<evidence type="ECO:0000259" key="4">
    <source>
        <dbReference type="Pfam" id="PF07687"/>
    </source>
</evidence>
<dbReference type="InterPro" id="IPR017150">
    <property type="entry name" value="Pept_M20_glutamate_carboxypep"/>
</dbReference>
<dbReference type="Proteomes" id="UP000886752">
    <property type="component" value="Unassembled WGS sequence"/>
</dbReference>
<feature type="active site" evidence="3">
    <location>
        <position position="89"/>
    </location>
</feature>
<dbReference type="SUPFAM" id="SSF55031">
    <property type="entry name" value="Bacterial exopeptidase dimerisation domain"/>
    <property type="match status" value="1"/>
</dbReference>
<reference evidence="5" key="2">
    <citation type="submission" date="2021-04" db="EMBL/GenBank/DDBJ databases">
        <authorList>
            <person name="Gilroy R."/>
        </authorList>
    </citation>
    <scope>NUCLEOTIDE SEQUENCE</scope>
    <source>
        <strain evidence="5">ChiHecec2B26-446</strain>
    </source>
</reference>
<dbReference type="InterPro" id="IPR050072">
    <property type="entry name" value="Peptidase_M20A"/>
</dbReference>
<evidence type="ECO:0000313" key="6">
    <source>
        <dbReference type="Proteomes" id="UP000886752"/>
    </source>
</evidence>
<reference evidence="5" key="1">
    <citation type="journal article" date="2021" name="PeerJ">
        <title>Extensive microbial diversity within the chicken gut microbiome revealed by metagenomics and culture.</title>
        <authorList>
            <person name="Gilroy R."/>
            <person name="Ravi A."/>
            <person name="Getino M."/>
            <person name="Pursley I."/>
            <person name="Horton D.L."/>
            <person name="Alikhan N.F."/>
            <person name="Baker D."/>
            <person name="Gharbi K."/>
            <person name="Hall N."/>
            <person name="Watson M."/>
            <person name="Adriaenssens E.M."/>
            <person name="Foster-Nyarko E."/>
            <person name="Jarju S."/>
            <person name="Secka A."/>
            <person name="Antonio M."/>
            <person name="Oren A."/>
            <person name="Chaudhuri R.R."/>
            <person name="La Ragione R."/>
            <person name="Hildebrand F."/>
            <person name="Pallen M.J."/>
        </authorList>
    </citation>
    <scope>NUCLEOTIDE SEQUENCE</scope>
    <source>
        <strain evidence="5">ChiHecec2B26-446</strain>
    </source>
</reference>
<evidence type="ECO:0000256" key="1">
    <source>
        <dbReference type="ARBA" id="ARBA00022723"/>
    </source>
</evidence>
<organism evidence="5 6">
    <name type="scientific">Candidatus Desulfovibrio intestinipullorum</name>
    <dbReference type="NCBI Taxonomy" id="2838536"/>
    <lineage>
        <taxon>Bacteria</taxon>
        <taxon>Pseudomonadati</taxon>
        <taxon>Thermodesulfobacteriota</taxon>
        <taxon>Desulfovibrionia</taxon>
        <taxon>Desulfovibrionales</taxon>
        <taxon>Desulfovibrionaceae</taxon>
        <taxon>Desulfovibrio</taxon>
    </lineage>
</organism>
<dbReference type="GO" id="GO:0046872">
    <property type="term" value="F:metal ion binding"/>
    <property type="evidence" value="ECO:0007669"/>
    <property type="project" value="UniProtKB-KW"/>
</dbReference>
<dbReference type="InterPro" id="IPR002933">
    <property type="entry name" value="Peptidase_M20"/>
</dbReference>
<dbReference type="PIRSF" id="PIRSF037238">
    <property type="entry name" value="Carboxypeptidase_G2"/>
    <property type="match status" value="1"/>
</dbReference>
<dbReference type="InterPro" id="IPR011650">
    <property type="entry name" value="Peptidase_M20_dimer"/>
</dbReference>
<evidence type="ECO:0000256" key="2">
    <source>
        <dbReference type="ARBA" id="ARBA00022801"/>
    </source>
</evidence>
<keyword evidence="2" id="KW-0378">Hydrolase</keyword>
<dbReference type="AlphaFoldDB" id="A0A9D1PV93"/>
<dbReference type="Pfam" id="PF07687">
    <property type="entry name" value="M20_dimer"/>
    <property type="match status" value="1"/>
</dbReference>
<dbReference type="InterPro" id="IPR036264">
    <property type="entry name" value="Bact_exopeptidase_dim_dom"/>
</dbReference>
<dbReference type="SUPFAM" id="SSF53187">
    <property type="entry name" value="Zn-dependent exopeptidases"/>
    <property type="match status" value="1"/>
</dbReference>
<evidence type="ECO:0000256" key="3">
    <source>
        <dbReference type="PIRSR" id="PIRSR037238-1"/>
    </source>
</evidence>
<dbReference type="PANTHER" id="PTHR43808:SF10">
    <property type="entry name" value="BLL3749 PROTEIN"/>
    <property type="match status" value="1"/>
</dbReference>
<sequence length="401" mass="43536">MDCRKLMERCTATVPEVLAFSRQLVNMDSGTGDVEGLRRKAAFLTDALTGIGARVEWLEAAPPREGTWNLAATFRGTGTARILILTHYDTVFPAGEAARRPFRTEGDRALGPGVADMQTSIAMLLAGLPVLHTVMDCRNYERITVFCNADEETGSFGSRDQITALAREHDITLNMELSGADGNLITVSGRGNANGKLRVRGRAAHSAAEPPAGVNAGLELAHQLLQLRGLSDPVRRTAVNATVGSFGSKTNVIPDTAEANLNIRVADVSEFARIEAEIRRIIANRLFPESEVHFTMQIAVLPYGNNPVTLDLAEKVRRIAREELGMELGYRHAIGSNDTSFSAQVCPSLDGFGPGCVAMHTVDEYLPIPTVAPRLYILLRTLEEICRGSMVPLGRTRQEKS</sequence>
<proteinExistence type="predicted"/>
<dbReference type="EMBL" id="DXHV01000018">
    <property type="protein sequence ID" value="HIV99865.1"/>
    <property type="molecule type" value="Genomic_DNA"/>
</dbReference>
<comment type="caution">
    <text evidence="5">The sequence shown here is derived from an EMBL/GenBank/DDBJ whole genome shotgun (WGS) entry which is preliminary data.</text>
</comment>
<dbReference type="Gene3D" id="3.30.70.360">
    <property type="match status" value="1"/>
</dbReference>
<dbReference type="PANTHER" id="PTHR43808">
    <property type="entry name" value="ACETYLORNITHINE DEACETYLASE"/>
    <property type="match status" value="1"/>
</dbReference>
<keyword evidence="1" id="KW-0479">Metal-binding</keyword>
<feature type="domain" description="Peptidase M20 dimerisation" evidence="4">
    <location>
        <begin position="190"/>
        <end position="286"/>
    </location>
</feature>